<accession>A0A9P6DBX2</accession>
<evidence type="ECO:0000313" key="2">
    <source>
        <dbReference type="Proteomes" id="UP000807025"/>
    </source>
</evidence>
<dbReference type="Proteomes" id="UP000807025">
    <property type="component" value="Unassembled WGS sequence"/>
</dbReference>
<evidence type="ECO:0000313" key="1">
    <source>
        <dbReference type="EMBL" id="KAF9490133.1"/>
    </source>
</evidence>
<reference evidence="1" key="1">
    <citation type="submission" date="2020-11" db="EMBL/GenBank/DDBJ databases">
        <authorList>
            <consortium name="DOE Joint Genome Institute"/>
            <person name="Ahrendt S."/>
            <person name="Riley R."/>
            <person name="Andreopoulos W."/>
            <person name="Labutti K."/>
            <person name="Pangilinan J."/>
            <person name="Ruiz-Duenas F.J."/>
            <person name="Barrasa J.M."/>
            <person name="Sanchez-Garcia M."/>
            <person name="Camarero S."/>
            <person name="Miyauchi S."/>
            <person name="Serrano A."/>
            <person name="Linde D."/>
            <person name="Babiker R."/>
            <person name="Drula E."/>
            <person name="Ayuso-Fernandez I."/>
            <person name="Pacheco R."/>
            <person name="Padilla G."/>
            <person name="Ferreira P."/>
            <person name="Barriuso J."/>
            <person name="Kellner H."/>
            <person name="Castanera R."/>
            <person name="Alfaro M."/>
            <person name="Ramirez L."/>
            <person name="Pisabarro A.G."/>
            <person name="Kuo A."/>
            <person name="Tritt A."/>
            <person name="Lipzen A."/>
            <person name="He G."/>
            <person name="Yan M."/>
            <person name="Ng V."/>
            <person name="Cullen D."/>
            <person name="Martin F."/>
            <person name="Rosso M.-N."/>
            <person name="Henrissat B."/>
            <person name="Hibbett D."/>
            <person name="Martinez A.T."/>
            <person name="Grigoriev I.V."/>
        </authorList>
    </citation>
    <scope>NUCLEOTIDE SEQUENCE</scope>
    <source>
        <strain evidence="1">ATCC 90797</strain>
    </source>
</reference>
<keyword evidence="2" id="KW-1185">Reference proteome</keyword>
<name>A0A9P6DBX2_PLEER</name>
<gene>
    <name evidence="1" type="ORF">BDN71DRAFT_1454959</name>
</gene>
<organism evidence="1 2">
    <name type="scientific">Pleurotus eryngii</name>
    <name type="common">Boletus of the steppes</name>
    <dbReference type="NCBI Taxonomy" id="5323"/>
    <lineage>
        <taxon>Eukaryota</taxon>
        <taxon>Fungi</taxon>
        <taxon>Dikarya</taxon>
        <taxon>Basidiomycota</taxon>
        <taxon>Agaricomycotina</taxon>
        <taxon>Agaricomycetes</taxon>
        <taxon>Agaricomycetidae</taxon>
        <taxon>Agaricales</taxon>
        <taxon>Pleurotineae</taxon>
        <taxon>Pleurotaceae</taxon>
        <taxon>Pleurotus</taxon>
    </lineage>
</organism>
<proteinExistence type="predicted"/>
<dbReference type="AlphaFoldDB" id="A0A9P6DBX2"/>
<comment type="caution">
    <text evidence="1">The sequence shown here is derived from an EMBL/GenBank/DDBJ whole genome shotgun (WGS) entry which is preliminary data.</text>
</comment>
<protein>
    <submittedName>
        <fullName evidence="1">Uncharacterized protein</fullName>
    </submittedName>
</protein>
<dbReference type="EMBL" id="MU154649">
    <property type="protein sequence ID" value="KAF9490133.1"/>
    <property type="molecule type" value="Genomic_DNA"/>
</dbReference>
<sequence length="60" mass="6606">MDTAMCHTKLYSTLPSCSVVIVLNIMSYNTSDSLTSIADRWLPISAYVPGNVCRVPTVRI</sequence>